<comment type="caution">
    <text evidence="2">The sequence shown here is derived from an EMBL/GenBank/DDBJ whole genome shotgun (WGS) entry which is preliminary data.</text>
</comment>
<sequence length="284" mass="32435">MDPVLNFNDDSSADESDDPPFPLIDEPDDSTSTMSDSASQKSAEVPPSDPKITPIIQPPPKYPLEIFPYRYAEPGFLMALGIPIKELHYIKNQNIIGEHYFVDRNNEMNSMFSLAYRDEGIGLFKQSCQLVYAGLCDFSKLFHYMTAAGLCHSMADSLDLIKTKARPLTHHRYLDPPEITHCFYWDKLYSQYVVLYISYELVSFVHRLHLILQAIERAKGSGKYEIFTNDEDRVLFYNSRFIAIGTFRFRTADIEKVTEVGACPLNAATAAAEHYFYEHEAPDV</sequence>
<proteinExistence type="predicted"/>
<evidence type="ECO:0000313" key="2">
    <source>
        <dbReference type="EMBL" id="CAK9251269.1"/>
    </source>
</evidence>
<feature type="compositionally biased region" description="Low complexity" evidence="1">
    <location>
        <begin position="30"/>
        <end position="42"/>
    </location>
</feature>
<reference evidence="2" key="1">
    <citation type="submission" date="2024-02" db="EMBL/GenBank/DDBJ databases">
        <authorList>
            <consortium name="ELIXIR-Norway"/>
            <consortium name="Elixir Norway"/>
        </authorList>
    </citation>
    <scope>NUCLEOTIDE SEQUENCE</scope>
</reference>
<name>A0ABP0VA25_9BRYO</name>
<feature type="region of interest" description="Disordered" evidence="1">
    <location>
        <begin position="1"/>
        <end position="57"/>
    </location>
</feature>
<keyword evidence="3" id="KW-1185">Reference proteome</keyword>
<dbReference type="Proteomes" id="UP001497444">
    <property type="component" value="Unassembled WGS sequence"/>
</dbReference>
<evidence type="ECO:0000313" key="3">
    <source>
        <dbReference type="Proteomes" id="UP001497444"/>
    </source>
</evidence>
<gene>
    <name evidence="2" type="ORF">CSSPJE1EN1_LOCUS26647</name>
</gene>
<dbReference type="EMBL" id="CAXAQS010000349">
    <property type="protein sequence ID" value="CAK9251269.1"/>
    <property type="molecule type" value="Genomic_DNA"/>
</dbReference>
<accession>A0ABP0VA25</accession>
<organism evidence="2 3">
    <name type="scientific">Sphagnum jensenii</name>
    <dbReference type="NCBI Taxonomy" id="128206"/>
    <lineage>
        <taxon>Eukaryota</taxon>
        <taxon>Viridiplantae</taxon>
        <taxon>Streptophyta</taxon>
        <taxon>Embryophyta</taxon>
        <taxon>Bryophyta</taxon>
        <taxon>Sphagnophytina</taxon>
        <taxon>Sphagnopsida</taxon>
        <taxon>Sphagnales</taxon>
        <taxon>Sphagnaceae</taxon>
        <taxon>Sphagnum</taxon>
    </lineage>
</organism>
<protein>
    <submittedName>
        <fullName evidence="2">Uncharacterized protein</fullName>
    </submittedName>
</protein>
<evidence type="ECO:0000256" key="1">
    <source>
        <dbReference type="SAM" id="MobiDB-lite"/>
    </source>
</evidence>